<dbReference type="Pfam" id="PF19526">
    <property type="entry name" value="Slr4"/>
    <property type="match status" value="1"/>
</dbReference>
<feature type="signal peptide" evidence="1">
    <location>
        <begin position="1"/>
        <end position="22"/>
    </location>
</feature>
<dbReference type="Proteomes" id="UP000305675">
    <property type="component" value="Unassembled WGS sequence"/>
</dbReference>
<gene>
    <name evidence="2" type="ORF">FCL42_13435</name>
</gene>
<evidence type="ECO:0000256" key="1">
    <source>
        <dbReference type="SAM" id="SignalP"/>
    </source>
</evidence>
<dbReference type="InterPro" id="IPR045689">
    <property type="entry name" value="Slr4"/>
</dbReference>
<comment type="caution">
    <text evidence="2">The sequence shown here is derived from an EMBL/GenBank/DDBJ whole genome shotgun (WGS) entry which is preliminary data.</text>
</comment>
<name>A0A4U1BLJ0_9GAMM</name>
<dbReference type="EMBL" id="SWCJ01000010">
    <property type="protein sequence ID" value="TKB53953.1"/>
    <property type="molecule type" value="Genomic_DNA"/>
</dbReference>
<keyword evidence="3" id="KW-1185">Reference proteome</keyword>
<sequence length="440" mass="48701">MPLRPFFLAILFFSFVNMPIQAAHLQVPKYLVSKQGLDTEQYVDLTLQLVPETQYGVGDVLTFEVNDGEILGAGALSSADGSITAGLMNSTGSSVSYRITSTNGLNVGKPLTLNDLRLSLKPLQLTERQTISFYNYGYGGHLVESVMGEPLLVLAEQFTAEVSHPLDRHINVTEGMREFVGSGTDKHQDQLQFVLRKQPKQTFDQLLHPAEGRRVQVLLQGNFAFLGKADQYGEIVGAESHFSLSPTTASERLQVFRDHLLIELDSRELAPEQTMTLTVDIAKSGEEQAEAPLSSQEFSAKVIQDYIEFDGFSLEKTENLAMGQNWGAWQSSGAHFIVPFLPYREGMSVSVVVSSLSSRQLPIMAKIYFSDGRAPLVIDSLAEIQPNTILDLEPALSELALSDDVAIELLIDEEPHLISVHSQYRLPDDITVIRAHKRNH</sequence>
<feature type="chain" id="PRO_5020890558" evidence="1">
    <location>
        <begin position="23"/>
        <end position="440"/>
    </location>
</feature>
<evidence type="ECO:0000313" key="2">
    <source>
        <dbReference type="EMBL" id="TKB53953.1"/>
    </source>
</evidence>
<dbReference type="AlphaFoldDB" id="A0A4U1BLJ0"/>
<keyword evidence="1" id="KW-0732">Signal</keyword>
<reference evidence="2 3" key="1">
    <citation type="submission" date="2019-04" db="EMBL/GenBank/DDBJ databases">
        <authorList>
            <person name="Hwang J.C."/>
        </authorList>
    </citation>
    <scope>NUCLEOTIDE SEQUENCE [LARGE SCALE GENOMIC DNA]</scope>
    <source>
        <strain evidence="2 3">IMCC35002</strain>
    </source>
</reference>
<organism evidence="2 3">
    <name type="scientific">Ferrimonas aestuarii</name>
    <dbReference type="NCBI Taxonomy" id="2569539"/>
    <lineage>
        <taxon>Bacteria</taxon>
        <taxon>Pseudomonadati</taxon>
        <taxon>Pseudomonadota</taxon>
        <taxon>Gammaproteobacteria</taxon>
        <taxon>Alteromonadales</taxon>
        <taxon>Ferrimonadaceae</taxon>
        <taxon>Ferrimonas</taxon>
    </lineage>
</organism>
<accession>A0A4U1BLJ0</accession>
<protein>
    <submittedName>
        <fullName evidence="2">Uncharacterized protein</fullName>
    </submittedName>
</protein>
<proteinExistence type="predicted"/>
<evidence type="ECO:0000313" key="3">
    <source>
        <dbReference type="Proteomes" id="UP000305675"/>
    </source>
</evidence>
<dbReference type="RefSeq" id="WP_136863935.1">
    <property type="nucleotide sequence ID" value="NZ_SWCJ01000010.1"/>
</dbReference>
<dbReference type="OrthoDB" id="6232895at2"/>